<evidence type="ECO:0000313" key="13">
    <source>
        <dbReference type="Proteomes" id="UP000184139"/>
    </source>
</evidence>
<dbReference type="InterPro" id="IPR036105">
    <property type="entry name" value="DiNase_FeMo-co_biosyn_sf"/>
</dbReference>
<dbReference type="Gene3D" id="3.30.420.130">
    <property type="entry name" value="Dinitrogenase iron-molybdenum cofactor biosynthesis domain"/>
    <property type="match status" value="1"/>
</dbReference>
<evidence type="ECO:0000256" key="3">
    <source>
        <dbReference type="ARBA" id="ARBA00006804"/>
    </source>
</evidence>
<proteinExistence type="inferred from homology"/>
<dbReference type="SUPFAM" id="SSF102114">
    <property type="entry name" value="Radical SAM enzymes"/>
    <property type="match status" value="1"/>
</dbReference>
<dbReference type="GO" id="GO:0046872">
    <property type="term" value="F:metal ion binding"/>
    <property type="evidence" value="ECO:0007669"/>
    <property type="project" value="UniProtKB-KW"/>
</dbReference>
<dbReference type="EMBL" id="FQXS01000023">
    <property type="protein sequence ID" value="SHI03492.1"/>
    <property type="molecule type" value="Genomic_DNA"/>
</dbReference>
<keyword evidence="10" id="KW-0456">Lyase</keyword>
<accession>A0A1M5XUU5</accession>
<keyword evidence="8" id="KW-0411">Iron-sulfur</keyword>
<evidence type="ECO:0000256" key="4">
    <source>
        <dbReference type="ARBA" id="ARBA00022485"/>
    </source>
</evidence>
<dbReference type="SUPFAM" id="SSF53146">
    <property type="entry name" value="Nitrogenase accessory factor-like"/>
    <property type="match status" value="1"/>
</dbReference>
<evidence type="ECO:0000256" key="8">
    <source>
        <dbReference type="ARBA" id="ARBA00023014"/>
    </source>
</evidence>
<evidence type="ECO:0000256" key="6">
    <source>
        <dbReference type="ARBA" id="ARBA00022723"/>
    </source>
</evidence>
<evidence type="ECO:0000313" key="12">
    <source>
        <dbReference type="EMBL" id="SHI03492.1"/>
    </source>
</evidence>
<evidence type="ECO:0000256" key="1">
    <source>
        <dbReference type="ARBA" id="ARBA00001966"/>
    </source>
</evidence>
<dbReference type="GO" id="GO:0051539">
    <property type="term" value="F:4 iron, 4 sulfur cluster binding"/>
    <property type="evidence" value="ECO:0007669"/>
    <property type="project" value="UniProtKB-KW"/>
</dbReference>
<dbReference type="Proteomes" id="UP000184139">
    <property type="component" value="Unassembled WGS sequence"/>
</dbReference>
<dbReference type="InterPro" id="IPR058240">
    <property type="entry name" value="rSAM_sf"/>
</dbReference>
<protein>
    <submittedName>
        <fullName evidence="12">Nitrogen fixation protein NifB</fullName>
    </submittedName>
</protein>
<evidence type="ECO:0000256" key="9">
    <source>
        <dbReference type="ARBA" id="ARBA00023231"/>
    </source>
</evidence>
<dbReference type="STRING" id="1121409.SAMN02745124_03369"/>
<dbReference type="CDD" id="cd01335">
    <property type="entry name" value="Radical_SAM"/>
    <property type="match status" value="1"/>
</dbReference>
<dbReference type="Pfam" id="PF04055">
    <property type="entry name" value="Radical_SAM"/>
    <property type="match status" value="1"/>
</dbReference>
<keyword evidence="9" id="KW-0535">Nitrogen fixation</keyword>
<dbReference type="Gene3D" id="3.20.20.70">
    <property type="entry name" value="Aldolase class I"/>
    <property type="match status" value="1"/>
</dbReference>
<gene>
    <name evidence="12" type="ORF">SAMN02745124_03369</name>
</gene>
<dbReference type="Pfam" id="PF02579">
    <property type="entry name" value="Nitro_FeMo-Co"/>
    <property type="match status" value="1"/>
</dbReference>
<keyword evidence="13" id="KW-1185">Reference proteome</keyword>
<dbReference type="PANTHER" id="PTHR43787">
    <property type="entry name" value="FEMO COFACTOR BIOSYNTHESIS PROTEIN NIFB-RELATED"/>
    <property type="match status" value="1"/>
</dbReference>
<dbReference type="InterPro" id="IPR013785">
    <property type="entry name" value="Aldolase_TIM"/>
</dbReference>
<dbReference type="SFLD" id="SFLDG01068">
    <property type="entry name" value="FeMo_cofactor_biosynthesis_pro"/>
    <property type="match status" value="1"/>
</dbReference>
<comment type="similarity">
    <text evidence="3">Belongs to the radical SAM superfamily. NifB family.</text>
</comment>
<evidence type="ECO:0000256" key="5">
    <source>
        <dbReference type="ARBA" id="ARBA00022691"/>
    </source>
</evidence>
<reference evidence="12 13" key="1">
    <citation type="submission" date="2016-11" db="EMBL/GenBank/DDBJ databases">
        <authorList>
            <person name="Jaros S."/>
            <person name="Januszkiewicz K."/>
            <person name="Wedrychowicz H."/>
        </authorList>
    </citation>
    <scope>NUCLEOTIDE SEQUENCE [LARGE SCALE GENOMIC DNA]</scope>
    <source>
        <strain evidence="12 13">DSM 9705</strain>
    </source>
</reference>
<dbReference type="UniPathway" id="UPA00782"/>
<evidence type="ECO:0000256" key="10">
    <source>
        <dbReference type="ARBA" id="ARBA00023239"/>
    </source>
</evidence>
<dbReference type="RefSeq" id="WP_073377814.1">
    <property type="nucleotide sequence ID" value="NZ_FQXS01000023.1"/>
</dbReference>
<dbReference type="PROSITE" id="PS51918">
    <property type="entry name" value="RADICAL_SAM"/>
    <property type="match status" value="1"/>
</dbReference>
<feature type="domain" description="Radical SAM core" evidence="11">
    <location>
        <begin position="20"/>
        <end position="265"/>
    </location>
</feature>
<dbReference type="InterPro" id="IPR007197">
    <property type="entry name" value="rSAM"/>
</dbReference>
<dbReference type="SFLD" id="SFLDS00029">
    <property type="entry name" value="Radical_SAM"/>
    <property type="match status" value="1"/>
</dbReference>
<dbReference type="SFLD" id="SFLDF00281">
    <property type="entry name" value="FeMo_cofactor_biosynthesis_pro"/>
    <property type="match status" value="1"/>
</dbReference>
<dbReference type="InterPro" id="IPR003731">
    <property type="entry name" value="Di-Nase_FeMo-co_biosynth"/>
</dbReference>
<sequence>MNESIDSRSLRHPCFNEGAKGRFGRVHLPVAPTCNIKCNFCDRRYDCVNESRPGVTSSILKPDQAVRYLDQVLAREPRISVAGIAGPGDPFASPATTMVTLAAIRRKYPDLVLCLSSNGMGIGPAIGELAALGVSHVTITVCAVAPEVGRQIYAWVRDGNIVYRGKQAAELLLMRQQQAISELKRRDITIKVNCIVVPGINDQHVVDVARAMRDLGVDLFNCMALFPTAQTPFGSIRQPDKETMRRLRDEAERYLPQMRHCTRCRADAVGLLGDDRSGEFRSCLNSCSTKKPSQGERRPYVAVASEEGVLINQHLGEASRLAIWERSGSSYQLVEQRETPAAGGGVRRWHQMAAMLADCRAILAGAIGPTPTVILDAAGIKPIAAAGFIEDGLRAVYEDRKAGLIRGRRTAIGAMTCTGSGGGCG</sequence>
<evidence type="ECO:0000259" key="11">
    <source>
        <dbReference type="PROSITE" id="PS51918"/>
    </source>
</evidence>
<keyword evidence="5" id="KW-0949">S-adenosyl-L-methionine</keyword>
<keyword evidence="7" id="KW-0408">Iron</keyword>
<evidence type="ECO:0000256" key="7">
    <source>
        <dbReference type="ARBA" id="ARBA00023004"/>
    </source>
</evidence>
<dbReference type="OrthoDB" id="9785734at2"/>
<dbReference type="AlphaFoldDB" id="A0A1M5XUU5"/>
<name>A0A1M5XUU5_9BACT</name>
<dbReference type="PANTHER" id="PTHR43787:SF13">
    <property type="entry name" value="FEMO COFACTOR BIOSYNTHESIS PROTEIN NIFB"/>
    <property type="match status" value="1"/>
</dbReference>
<keyword evidence="6" id="KW-0479">Metal-binding</keyword>
<keyword evidence="4" id="KW-0004">4Fe-4S</keyword>
<evidence type="ECO:0000256" key="2">
    <source>
        <dbReference type="ARBA" id="ARBA00005155"/>
    </source>
</evidence>
<comment type="cofactor">
    <cofactor evidence="1">
        <name>[4Fe-4S] cluster</name>
        <dbReference type="ChEBI" id="CHEBI:49883"/>
    </cofactor>
</comment>
<organism evidence="12 13">
    <name type="scientific">Desulfofustis glycolicus DSM 9705</name>
    <dbReference type="NCBI Taxonomy" id="1121409"/>
    <lineage>
        <taxon>Bacteria</taxon>
        <taxon>Pseudomonadati</taxon>
        <taxon>Thermodesulfobacteriota</taxon>
        <taxon>Desulfobulbia</taxon>
        <taxon>Desulfobulbales</taxon>
        <taxon>Desulfocapsaceae</taxon>
        <taxon>Desulfofustis</taxon>
    </lineage>
</organism>
<dbReference type="GO" id="GO:0016829">
    <property type="term" value="F:lyase activity"/>
    <property type="evidence" value="ECO:0007669"/>
    <property type="project" value="UniProtKB-KW"/>
</dbReference>
<comment type="pathway">
    <text evidence="2">Cofactor biosynthesis; Fe-Mo cofactor biosynthesis.</text>
</comment>